<gene>
    <name evidence="4" type="ORF">DQG23_20050</name>
</gene>
<dbReference type="PANTHER" id="PTHR43308">
    <property type="entry name" value="OUTER MEMBRANE PROTEIN ALPHA-RELATED"/>
    <property type="match status" value="1"/>
</dbReference>
<evidence type="ECO:0000259" key="3">
    <source>
        <dbReference type="PROSITE" id="PS51272"/>
    </source>
</evidence>
<feature type="region of interest" description="Disordered" evidence="1">
    <location>
        <begin position="109"/>
        <end position="180"/>
    </location>
</feature>
<dbReference type="InterPro" id="IPR051465">
    <property type="entry name" value="Cell_Envelope_Struct_Comp"/>
</dbReference>
<feature type="compositionally biased region" description="Low complexity" evidence="1">
    <location>
        <begin position="139"/>
        <end position="148"/>
    </location>
</feature>
<evidence type="ECO:0000313" key="4">
    <source>
        <dbReference type="EMBL" id="RAV19295.1"/>
    </source>
</evidence>
<accession>A0A329MHE1</accession>
<protein>
    <recommendedName>
        <fullName evidence="3">SLH domain-containing protein</fullName>
    </recommendedName>
</protein>
<dbReference type="InterPro" id="IPR001119">
    <property type="entry name" value="SLH_dom"/>
</dbReference>
<dbReference type="EMBL" id="QMFB01000012">
    <property type="protein sequence ID" value="RAV19295.1"/>
    <property type="molecule type" value="Genomic_DNA"/>
</dbReference>
<evidence type="ECO:0000256" key="2">
    <source>
        <dbReference type="SAM" id="SignalP"/>
    </source>
</evidence>
<reference evidence="4 5" key="1">
    <citation type="journal article" date="2009" name="Int. J. Syst. Evol. Microbiol.">
        <title>Paenibacillus contaminans sp. nov., isolated from a contaminated laboratory plate.</title>
        <authorList>
            <person name="Chou J.H."/>
            <person name="Lee J.H."/>
            <person name="Lin M.C."/>
            <person name="Chang P.S."/>
            <person name="Arun A.B."/>
            <person name="Young C.C."/>
            <person name="Chen W.M."/>
        </authorList>
    </citation>
    <scope>NUCLEOTIDE SEQUENCE [LARGE SCALE GENOMIC DNA]</scope>
    <source>
        <strain evidence="4 5">CKOBP-6</strain>
    </source>
</reference>
<evidence type="ECO:0000256" key="1">
    <source>
        <dbReference type="SAM" id="MobiDB-lite"/>
    </source>
</evidence>
<keyword evidence="2" id="KW-0732">Signal</keyword>
<name>A0A329MHE1_9BACL</name>
<proteinExistence type="predicted"/>
<dbReference type="RefSeq" id="WP_113032660.1">
    <property type="nucleotide sequence ID" value="NZ_QMFB01000012.1"/>
</dbReference>
<dbReference type="OrthoDB" id="504962at2"/>
<keyword evidence="5" id="KW-1185">Reference proteome</keyword>
<sequence>MKIRLLSMLTILALFLALMPAAASAEGAAVTLESPATIQQGGSVTVTGASSLDEIIVKVLRPGNSVVFYDIIKVNEGRFSTTFTLAGSEPAGTYKIIAGERDQVDTKELVVSTKSSPSPLPTTPGPTASPSSPSPTTPNPTVSPSSPTDAGTIMGPGISTPKPSSTPAPEGKATIPTGSAGEAKLGDEIVVAIPAGAADKELTVTVEKVKDTASLLKHGEQLASPVFELKKDLAGDLDKPVIMSLKFDPAKVGFEQYAAIFAYDETTHTWVEVGGEIIGDTIHAEVGHFGKYAVLAVDKLAASYADTAGHWADKLIRQAAKRGIVSGYPDGTFQPEGTITRAEFSIMLINALKPSGAGDEPSFADPIPVWAQQAVGLAVSAGIVNGYEDGTFRPAASISRAELAVMIARAAGFAQAEAAAASFADEEAIPVWAQAAAAAIRQAGIVEGRGGNLFAPNDTATRAEAVTVVMKLLEYMKLK</sequence>
<dbReference type="Proteomes" id="UP000250369">
    <property type="component" value="Unassembled WGS sequence"/>
</dbReference>
<feature type="domain" description="SLH" evidence="3">
    <location>
        <begin position="423"/>
        <end position="479"/>
    </location>
</feature>
<feature type="domain" description="SLH" evidence="3">
    <location>
        <begin position="358"/>
        <end position="421"/>
    </location>
</feature>
<feature type="domain" description="SLH" evidence="3">
    <location>
        <begin position="299"/>
        <end position="357"/>
    </location>
</feature>
<evidence type="ECO:0000313" key="5">
    <source>
        <dbReference type="Proteomes" id="UP000250369"/>
    </source>
</evidence>
<dbReference type="PANTHER" id="PTHR43308:SF5">
    <property type="entry name" value="S-LAYER PROTEIN _ PEPTIDOGLYCAN ENDO-BETA-N-ACETYLGLUCOSAMINIDASE"/>
    <property type="match status" value="1"/>
</dbReference>
<dbReference type="Gene3D" id="2.60.220.30">
    <property type="match status" value="1"/>
</dbReference>
<dbReference type="AlphaFoldDB" id="A0A329MHE1"/>
<feature type="signal peptide" evidence="2">
    <location>
        <begin position="1"/>
        <end position="25"/>
    </location>
</feature>
<dbReference type="Pfam" id="PF00395">
    <property type="entry name" value="SLH"/>
    <property type="match status" value="3"/>
</dbReference>
<comment type="caution">
    <text evidence="4">The sequence shown here is derived from an EMBL/GenBank/DDBJ whole genome shotgun (WGS) entry which is preliminary data.</text>
</comment>
<feature type="chain" id="PRO_5039318038" description="SLH domain-containing protein" evidence="2">
    <location>
        <begin position="26"/>
        <end position="479"/>
    </location>
</feature>
<organism evidence="4 5">
    <name type="scientific">Paenibacillus contaminans</name>
    <dbReference type="NCBI Taxonomy" id="450362"/>
    <lineage>
        <taxon>Bacteria</taxon>
        <taxon>Bacillati</taxon>
        <taxon>Bacillota</taxon>
        <taxon>Bacilli</taxon>
        <taxon>Bacillales</taxon>
        <taxon>Paenibacillaceae</taxon>
        <taxon>Paenibacillus</taxon>
    </lineage>
</organism>
<dbReference type="PROSITE" id="PS51272">
    <property type="entry name" value="SLH"/>
    <property type="match status" value="3"/>
</dbReference>